<keyword evidence="6 9" id="KW-0472">Membrane</keyword>
<evidence type="ECO:0000256" key="1">
    <source>
        <dbReference type="ARBA" id="ARBA00004370"/>
    </source>
</evidence>
<evidence type="ECO:0000256" key="4">
    <source>
        <dbReference type="ARBA" id="ARBA00022692"/>
    </source>
</evidence>
<evidence type="ECO:0000256" key="3">
    <source>
        <dbReference type="ARBA" id="ARBA00022452"/>
    </source>
</evidence>
<evidence type="ECO:0000256" key="7">
    <source>
        <dbReference type="ARBA" id="ARBA00023139"/>
    </source>
</evidence>
<keyword evidence="12" id="KW-1185">Reference proteome</keyword>
<dbReference type="Gene3D" id="1.20.1600.10">
    <property type="entry name" value="Outer membrane efflux proteins (OEP)"/>
    <property type="match status" value="1"/>
</dbReference>
<comment type="similarity">
    <text evidence="2 9">Belongs to the outer membrane factor (OMF) (TC 1.B.17) family.</text>
</comment>
<sequence>MRSIRRFTALTTPIFASCFIIAGCASIHGIAPRAKPVDAGRLDASQAVRAASVDAQWPSEQWWRMYRDPQLDQWITDALAGSPSLAMAQDRVRQAQAMAGVARADLAPQLNGNLSMTRQHWPDNVFYGPGPLANADTWNNTIGLSLSYNLDLWGRDEKAAERALDAARMQAVDARAAQLELEANIVRAYIQLSLAFAQRDIAAQALAHEQSIVDIARRRLQGGIGTQLELTQAQAPLPQRERQIAAFDEQIALLRNQLAALAGKGPGAGAALQRPTLSLQTPVSLPSNLPAELLGHRPDVVAARWRVAANAAGINVARAAFYPNVNLLASVGGMFVGGEPLAFLLSQAHAATVGPAVSLPIFNGGRLRAQLDAASAGYDLAVDQYNQTLVDALKDIADQIVTLKSLDVQQDAAQRAVAIAQRSYDLASTGFRRGLTDYLSVLSAQTQLLQAQQDAEIIHASKLAARASLTAALGGGLVDPGDGPSDEDPRVPKTVARQASQ</sequence>
<evidence type="ECO:0000256" key="2">
    <source>
        <dbReference type="ARBA" id="ARBA00007613"/>
    </source>
</evidence>
<evidence type="ECO:0000313" key="11">
    <source>
        <dbReference type="EMBL" id="PPB82810.1"/>
    </source>
</evidence>
<dbReference type="InterPro" id="IPR010131">
    <property type="entry name" value="MdtP/NodT-like"/>
</dbReference>
<dbReference type="GO" id="GO:0015562">
    <property type="term" value="F:efflux transmembrane transporter activity"/>
    <property type="evidence" value="ECO:0007669"/>
    <property type="project" value="InterPro"/>
</dbReference>
<dbReference type="GO" id="GO:0005886">
    <property type="term" value="C:plasma membrane"/>
    <property type="evidence" value="ECO:0007669"/>
    <property type="project" value="UniProtKB-SubCell"/>
</dbReference>
<gene>
    <name evidence="11" type="ORF">B0O95_11383</name>
</gene>
<dbReference type="Pfam" id="PF02321">
    <property type="entry name" value="OEP"/>
    <property type="match status" value="2"/>
</dbReference>
<dbReference type="Gene3D" id="2.20.200.10">
    <property type="entry name" value="Outer membrane efflux proteins (OEP)"/>
    <property type="match status" value="1"/>
</dbReference>
<feature type="signal peptide" evidence="9">
    <location>
        <begin position="1"/>
        <end position="22"/>
    </location>
</feature>
<dbReference type="PANTHER" id="PTHR30203:SF20">
    <property type="entry name" value="MULTIDRUG RESISTANCE OUTER MEMBRANE PROTEIN MDTP-RELATED"/>
    <property type="match status" value="1"/>
</dbReference>
<organism evidence="11 12">
    <name type="scientific">Mycetohabitans endofungorum</name>
    <dbReference type="NCBI Taxonomy" id="417203"/>
    <lineage>
        <taxon>Bacteria</taxon>
        <taxon>Pseudomonadati</taxon>
        <taxon>Pseudomonadota</taxon>
        <taxon>Betaproteobacteria</taxon>
        <taxon>Burkholderiales</taxon>
        <taxon>Burkholderiaceae</taxon>
        <taxon>Mycetohabitans</taxon>
    </lineage>
</organism>
<reference evidence="11 12" key="1">
    <citation type="submission" date="2018-01" db="EMBL/GenBank/DDBJ databases">
        <title>Genomic Encyclopedia of Type Strains, Phase III (KMG-III): the genomes of soil and plant-associated and newly described type strains.</title>
        <authorList>
            <person name="Whitman W."/>
        </authorList>
    </citation>
    <scope>NUCLEOTIDE SEQUENCE [LARGE SCALE GENOMIC DNA]</scope>
    <source>
        <strain evidence="11 12">HKI456</strain>
    </source>
</reference>
<feature type="region of interest" description="Disordered" evidence="10">
    <location>
        <begin position="476"/>
        <end position="501"/>
    </location>
</feature>
<dbReference type="PANTHER" id="PTHR30203">
    <property type="entry name" value="OUTER MEMBRANE CATION EFFLUX PROTEIN"/>
    <property type="match status" value="1"/>
</dbReference>
<dbReference type="InterPro" id="IPR003423">
    <property type="entry name" value="OMP_efflux"/>
</dbReference>
<keyword evidence="3 9" id="KW-1134">Transmembrane beta strand</keyword>
<keyword evidence="8 9" id="KW-0449">Lipoprotein</keyword>
<evidence type="ECO:0000256" key="10">
    <source>
        <dbReference type="SAM" id="MobiDB-lite"/>
    </source>
</evidence>
<proteinExistence type="inferred from homology"/>
<evidence type="ECO:0000313" key="12">
    <source>
        <dbReference type="Proteomes" id="UP000243096"/>
    </source>
</evidence>
<dbReference type="AlphaFoldDB" id="A0A2P5K7Y4"/>
<dbReference type="Proteomes" id="UP000243096">
    <property type="component" value="Unassembled WGS sequence"/>
</dbReference>
<keyword evidence="5 9" id="KW-0732">Signal</keyword>
<accession>A0A2P5K7Y4</accession>
<evidence type="ECO:0000256" key="9">
    <source>
        <dbReference type="RuleBase" id="RU362097"/>
    </source>
</evidence>
<dbReference type="PROSITE" id="PS51257">
    <property type="entry name" value="PROKAR_LIPOPROTEIN"/>
    <property type="match status" value="1"/>
</dbReference>
<comment type="caution">
    <text evidence="11">The sequence shown here is derived from an EMBL/GenBank/DDBJ whole genome shotgun (WGS) entry which is preliminary data.</text>
</comment>
<dbReference type="SUPFAM" id="SSF56954">
    <property type="entry name" value="Outer membrane efflux proteins (OEP)"/>
    <property type="match status" value="1"/>
</dbReference>
<dbReference type="NCBIfam" id="TIGR01845">
    <property type="entry name" value="outer_NodT"/>
    <property type="match status" value="1"/>
</dbReference>
<evidence type="ECO:0000256" key="6">
    <source>
        <dbReference type="ARBA" id="ARBA00023136"/>
    </source>
</evidence>
<evidence type="ECO:0000256" key="8">
    <source>
        <dbReference type="ARBA" id="ARBA00023288"/>
    </source>
</evidence>
<dbReference type="EMBL" id="PRDW01000013">
    <property type="protein sequence ID" value="PPB82810.1"/>
    <property type="molecule type" value="Genomic_DNA"/>
</dbReference>
<keyword evidence="4 9" id="KW-0812">Transmembrane</keyword>
<comment type="subcellular location">
    <subcellularLocation>
        <location evidence="9">Cell membrane</location>
        <topology evidence="9">Lipid-anchor</topology>
    </subcellularLocation>
    <subcellularLocation>
        <location evidence="1">Membrane</location>
    </subcellularLocation>
</comment>
<evidence type="ECO:0000256" key="5">
    <source>
        <dbReference type="ARBA" id="ARBA00022729"/>
    </source>
</evidence>
<feature type="chain" id="PRO_5015023055" evidence="9">
    <location>
        <begin position="23"/>
        <end position="501"/>
    </location>
</feature>
<protein>
    <submittedName>
        <fullName evidence="11">NodT family efflux transporter outer membrane factor (OMF) lipoprotein</fullName>
    </submittedName>
</protein>
<dbReference type="OrthoDB" id="9770517at2"/>
<dbReference type="RefSeq" id="WP_104078212.1">
    <property type="nucleotide sequence ID" value="NZ_CP062178.1"/>
</dbReference>
<name>A0A2P5K7Y4_9BURK</name>
<keyword evidence="7 9" id="KW-0564">Palmitate</keyword>